<protein>
    <submittedName>
        <fullName evidence="5">Transcriptional regulator</fullName>
    </submittedName>
</protein>
<dbReference type="SUPFAM" id="SSF47413">
    <property type="entry name" value="lambda repressor-like DNA-binding domains"/>
    <property type="match status" value="1"/>
</dbReference>
<proteinExistence type="predicted"/>
<dbReference type="AlphaFoldDB" id="A0A1I4Q6U2"/>
<dbReference type="Gene3D" id="1.10.260.40">
    <property type="entry name" value="lambda repressor-like DNA-binding domains"/>
    <property type="match status" value="1"/>
</dbReference>
<dbReference type="GO" id="GO:0003700">
    <property type="term" value="F:DNA-binding transcription factor activity"/>
    <property type="evidence" value="ECO:0007669"/>
    <property type="project" value="TreeGrafter"/>
</dbReference>
<evidence type="ECO:0000313" key="5">
    <source>
        <dbReference type="EMBL" id="PKR90920.1"/>
    </source>
</evidence>
<dbReference type="PROSITE" id="PS50932">
    <property type="entry name" value="HTH_LACI_2"/>
    <property type="match status" value="1"/>
</dbReference>
<evidence type="ECO:0000256" key="3">
    <source>
        <dbReference type="ARBA" id="ARBA00023163"/>
    </source>
</evidence>
<dbReference type="Pfam" id="PF13377">
    <property type="entry name" value="Peripla_BP_3"/>
    <property type="match status" value="1"/>
</dbReference>
<gene>
    <name evidence="5" type="ORF">CXZ10_06125</name>
</gene>
<dbReference type="Pfam" id="PF00356">
    <property type="entry name" value="LacI"/>
    <property type="match status" value="1"/>
</dbReference>
<reference evidence="5 6" key="1">
    <citation type="submission" date="2017-12" db="EMBL/GenBank/DDBJ databases">
        <title>Anaerobic carbon monoxide metabolism by Pleomorphomonas carboxyditropha sp. nov., a new mesophilic hydrogenogenic carboxidotroph.</title>
        <authorList>
            <person name="Esquivel-Elizondo S."/>
            <person name="Krajmalnik-Brown R."/>
        </authorList>
    </citation>
    <scope>NUCLEOTIDE SEQUENCE [LARGE SCALE GENOMIC DNA]</scope>
    <source>
        <strain evidence="5 6">R5-392</strain>
    </source>
</reference>
<dbReference type="PANTHER" id="PTHR30146:SF138">
    <property type="entry name" value="TRANSCRIPTIONAL REGULATORY PROTEIN"/>
    <property type="match status" value="1"/>
</dbReference>
<evidence type="ECO:0000259" key="4">
    <source>
        <dbReference type="PROSITE" id="PS50932"/>
    </source>
</evidence>
<dbReference type="EMBL" id="PJNW01000002">
    <property type="protein sequence ID" value="PKR90920.1"/>
    <property type="molecule type" value="Genomic_DNA"/>
</dbReference>
<keyword evidence="2" id="KW-0238">DNA-binding</keyword>
<evidence type="ECO:0000256" key="1">
    <source>
        <dbReference type="ARBA" id="ARBA00023015"/>
    </source>
</evidence>
<dbReference type="Gene3D" id="3.40.50.2300">
    <property type="match status" value="2"/>
</dbReference>
<keyword evidence="6" id="KW-1185">Reference proteome</keyword>
<evidence type="ECO:0000313" key="6">
    <source>
        <dbReference type="Proteomes" id="UP000233491"/>
    </source>
</evidence>
<organism evidence="5 6">
    <name type="scientific">Pleomorphomonas diazotrophica</name>
    <dbReference type="NCBI Taxonomy" id="1166257"/>
    <lineage>
        <taxon>Bacteria</taxon>
        <taxon>Pseudomonadati</taxon>
        <taxon>Pseudomonadota</taxon>
        <taxon>Alphaproteobacteria</taxon>
        <taxon>Hyphomicrobiales</taxon>
        <taxon>Pleomorphomonadaceae</taxon>
        <taxon>Pleomorphomonas</taxon>
    </lineage>
</organism>
<dbReference type="CDD" id="cd20010">
    <property type="entry name" value="PBP1_AglR-like"/>
    <property type="match status" value="1"/>
</dbReference>
<dbReference type="InterPro" id="IPR010982">
    <property type="entry name" value="Lambda_DNA-bd_dom_sf"/>
</dbReference>
<comment type="caution">
    <text evidence="5">The sequence shown here is derived from an EMBL/GenBank/DDBJ whole genome shotgun (WGS) entry which is preliminary data.</text>
</comment>
<evidence type="ECO:0000256" key="2">
    <source>
        <dbReference type="ARBA" id="ARBA00023125"/>
    </source>
</evidence>
<name>A0A1I4Q6U2_9HYPH</name>
<feature type="domain" description="HTH lacI-type" evidence="4">
    <location>
        <begin position="1"/>
        <end position="55"/>
    </location>
</feature>
<dbReference type="GO" id="GO:0000976">
    <property type="term" value="F:transcription cis-regulatory region binding"/>
    <property type="evidence" value="ECO:0007669"/>
    <property type="project" value="TreeGrafter"/>
</dbReference>
<keyword evidence="3" id="KW-0804">Transcription</keyword>
<keyword evidence="1" id="KW-0805">Transcription regulation</keyword>
<sequence length="341" mass="36673">MNLKELAAELHLSQTTVSRALNGYPEVSEKTREIVLAAAQRFGYRPSPAARRLATGRAHALGVVFNAERNALMDPLFVEYLAGVAETSAKQGFDILISPSTPRDEIVTFGRLARDGTVDVVILTGPKVADERIALLSELKFPFVVHGRPPDPVGISFIDIDNFGAFQQATSFLIQLGHRRVMLINGEEHFTFAQDRSRGAAVAFAAAGLPSDMLDEHFMPMTAENAYRCARQALESDARPTAILCGSILVALGVLRAAAELGLEVPRDLSIVAHDDEMPAFPADQFHPQLTTTRSSIRAAGTRVAEMALARVAGQKPGAVAEVWPVQLIVRGSTAAAPEKG</sequence>
<dbReference type="SMART" id="SM00354">
    <property type="entry name" value="HTH_LACI"/>
    <property type="match status" value="1"/>
</dbReference>
<dbReference type="PANTHER" id="PTHR30146">
    <property type="entry name" value="LACI-RELATED TRANSCRIPTIONAL REPRESSOR"/>
    <property type="match status" value="1"/>
</dbReference>
<dbReference type="InterPro" id="IPR028082">
    <property type="entry name" value="Peripla_BP_I"/>
</dbReference>
<dbReference type="InterPro" id="IPR000843">
    <property type="entry name" value="HTH_LacI"/>
</dbReference>
<dbReference type="Proteomes" id="UP000233491">
    <property type="component" value="Unassembled WGS sequence"/>
</dbReference>
<dbReference type="SUPFAM" id="SSF53822">
    <property type="entry name" value="Periplasmic binding protein-like I"/>
    <property type="match status" value="1"/>
</dbReference>
<dbReference type="InterPro" id="IPR046335">
    <property type="entry name" value="LacI/GalR-like_sensor"/>
</dbReference>
<dbReference type="CDD" id="cd01392">
    <property type="entry name" value="HTH_LacI"/>
    <property type="match status" value="1"/>
</dbReference>
<accession>A0A1I4Q6U2</accession>